<evidence type="ECO:0000256" key="1">
    <source>
        <dbReference type="SAM" id="MobiDB-lite"/>
    </source>
</evidence>
<dbReference type="AlphaFoldDB" id="A0AA87YVA4"/>
<name>A0AA87YVA4_FICCA</name>
<dbReference type="EMBL" id="BTGU01006228">
    <property type="protein sequence ID" value="GMN18645.1"/>
    <property type="molecule type" value="Genomic_DNA"/>
</dbReference>
<dbReference type="Proteomes" id="UP001187192">
    <property type="component" value="Unassembled WGS sequence"/>
</dbReference>
<organism evidence="3 4">
    <name type="scientific">Ficus carica</name>
    <name type="common">Common fig</name>
    <dbReference type="NCBI Taxonomy" id="3494"/>
    <lineage>
        <taxon>Eukaryota</taxon>
        <taxon>Viridiplantae</taxon>
        <taxon>Streptophyta</taxon>
        <taxon>Embryophyta</taxon>
        <taxon>Tracheophyta</taxon>
        <taxon>Spermatophyta</taxon>
        <taxon>Magnoliopsida</taxon>
        <taxon>eudicotyledons</taxon>
        <taxon>Gunneridae</taxon>
        <taxon>Pentapetalae</taxon>
        <taxon>rosids</taxon>
        <taxon>fabids</taxon>
        <taxon>Rosales</taxon>
        <taxon>Moraceae</taxon>
        <taxon>Ficeae</taxon>
        <taxon>Ficus</taxon>
    </lineage>
</organism>
<feature type="compositionally biased region" description="Basic residues" evidence="1">
    <location>
        <begin position="21"/>
        <end position="36"/>
    </location>
</feature>
<gene>
    <name evidence="2" type="ORF">TIFTF001_048478</name>
    <name evidence="3" type="ORF">TIFTF001_048490</name>
</gene>
<evidence type="ECO:0000313" key="3">
    <source>
        <dbReference type="EMBL" id="GMN18645.1"/>
    </source>
</evidence>
<evidence type="ECO:0000313" key="4">
    <source>
        <dbReference type="Proteomes" id="UP001187192"/>
    </source>
</evidence>
<dbReference type="EMBL" id="BTGU01006218">
    <property type="protein sequence ID" value="GMN18622.1"/>
    <property type="molecule type" value="Genomic_DNA"/>
</dbReference>
<sequence>MSRPRDTDLVPLDPEIERTFREKKKSTGGCKNGRKG</sequence>
<evidence type="ECO:0000313" key="2">
    <source>
        <dbReference type="EMBL" id="GMN18622.1"/>
    </source>
</evidence>
<proteinExistence type="predicted"/>
<feature type="region of interest" description="Disordered" evidence="1">
    <location>
        <begin position="1"/>
        <end position="36"/>
    </location>
</feature>
<protein>
    <submittedName>
        <fullName evidence="3">Uncharacterized protein</fullName>
    </submittedName>
</protein>
<keyword evidence="4" id="KW-1185">Reference proteome</keyword>
<reference evidence="3" key="1">
    <citation type="submission" date="2023-07" db="EMBL/GenBank/DDBJ databases">
        <title>draft genome sequence of fig (Ficus carica).</title>
        <authorList>
            <person name="Takahashi T."/>
            <person name="Nishimura K."/>
        </authorList>
    </citation>
    <scope>NUCLEOTIDE SEQUENCE</scope>
</reference>
<comment type="caution">
    <text evidence="3">The sequence shown here is derived from an EMBL/GenBank/DDBJ whole genome shotgun (WGS) entry which is preliminary data.</text>
</comment>
<accession>A0AA87YVA4</accession>